<dbReference type="SUPFAM" id="SSF81296">
    <property type="entry name" value="E set domains"/>
    <property type="match status" value="1"/>
</dbReference>
<gene>
    <name evidence="4" type="ORF">B4N89_07925</name>
</gene>
<dbReference type="OrthoDB" id="2702399at2"/>
<evidence type="ECO:0000259" key="3">
    <source>
        <dbReference type="Pfam" id="PF03067"/>
    </source>
</evidence>
<feature type="signal peptide" evidence="2">
    <location>
        <begin position="1"/>
        <end position="28"/>
    </location>
</feature>
<evidence type="ECO:0000313" key="4">
    <source>
        <dbReference type="EMBL" id="OPC80887.1"/>
    </source>
</evidence>
<feature type="chain" id="PRO_5012752470" evidence="2">
    <location>
        <begin position="29"/>
        <end position="197"/>
    </location>
</feature>
<accession>A0A1T3NVJ5</accession>
<evidence type="ECO:0000313" key="5">
    <source>
        <dbReference type="Proteomes" id="UP000190037"/>
    </source>
</evidence>
<dbReference type="InterPro" id="IPR014756">
    <property type="entry name" value="Ig_E-set"/>
</dbReference>
<dbReference type="EMBL" id="MWQN01000001">
    <property type="protein sequence ID" value="OPC80887.1"/>
    <property type="molecule type" value="Genomic_DNA"/>
</dbReference>
<dbReference type="PANTHER" id="PTHR34823:SF1">
    <property type="entry name" value="CHITIN-BINDING TYPE-4 DOMAIN-CONTAINING PROTEIN"/>
    <property type="match status" value="1"/>
</dbReference>
<dbReference type="InterPro" id="IPR004302">
    <property type="entry name" value="Cellulose/chitin-bd_N"/>
</dbReference>
<dbReference type="Pfam" id="PF03067">
    <property type="entry name" value="LPMO_10"/>
    <property type="match status" value="1"/>
</dbReference>
<dbReference type="PANTHER" id="PTHR34823">
    <property type="entry name" value="GLCNAC-BINDING PROTEIN A"/>
    <property type="match status" value="1"/>
</dbReference>
<dbReference type="RefSeq" id="WP_078975199.1">
    <property type="nucleotide sequence ID" value="NZ_MWQN01000001.1"/>
</dbReference>
<keyword evidence="1 2" id="KW-0732">Signal</keyword>
<keyword evidence="5" id="KW-1185">Reference proteome</keyword>
<protein>
    <submittedName>
        <fullName evidence="4">Chitin-binding protein</fullName>
    </submittedName>
</protein>
<name>A0A1T3NVJ5_9ACTN</name>
<organism evidence="4 5">
    <name type="scientific">Embleya scabrispora</name>
    <dbReference type="NCBI Taxonomy" id="159449"/>
    <lineage>
        <taxon>Bacteria</taxon>
        <taxon>Bacillati</taxon>
        <taxon>Actinomycetota</taxon>
        <taxon>Actinomycetes</taxon>
        <taxon>Kitasatosporales</taxon>
        <taxon>Streptomycetaceae</taxon>
        <taxon>Embleya</taxon>
    </lineage>
</organism>
<dbReference type="STRING" id="159449.B4N89_07925"/>
<dbReference type="AlphaFoldDB" id="A0A1T3NVJ5"/>
<reference evidence="4 5" key="1">
    <citation type="submission" date="2017-03" db="EMBL/GenBank/DDBJ databases">
        <title>Draft genome sequence of Streptomyces scabrisporus NF3, endophyte isolated from Amphipterygium adstringens.</title>
        <authorList>
            <person name="Vazquez M."/>
            <person name="Ceapa C.D."/>
            <person name="Rodriguez Luna D."/>
            <person name="Sanchez Esquivel S."/>
        </authorList>
    </citation>
    <scope>NUCLEOTIDE SEQUENCE [LARGE SCALE GENOMIC DNA]</scope>
    <source>
        <strain evidence="4 5">NF3</strain>
    </source>
</reference>
<dbReference type="Proteomes" id="UP000190037">
    <property type="component" value="Unassembled WGS sequence"/>
</dbReference>
<sequence>MRKSTILATLSASVLALPFLLPASSASAHGYISSPASRSALCGEGKVKRCGDIQWEPQSVEGPKGYPAGGPPDGQLCAGADGRWAPLDNPRNGAWPTTPLTSGASFSFTWEIEARHSTTSFRYYITKPTWNPATPISRAQIESTPFLTVPYHGAQPAAHQVHTGTLPAGRTGRALIFAVWDVDDTDNAFYSCSDVTF</sequence>
<dbReference type="Gene3D" id="2.70.50.50">
    <property type="entry name" value="chitin-binding protein cbp21"/>
    <property type="match status" value="1"/>
</dbReference>
<evidence type="ECO:0000256" key="2">
    <source>
        <dbReference type="SAM" id="SignalP"/>
    </source>
</evidence>
<dbReference type="CDD" id="cd21177">
    <property type="entry name" value="LPMO_AA10"/>
    <property type="match status" value="1"/>
</dbReference>
<feature type="domain" description="Chitin-binding type-4" evidence="3">
    <location>
        <begin position="29"/>
        <end position="195"/>
    </location>
</feature>
<proteinExistence type="predicted"/>
<dbReference type="InterPro" id="IPR051024">
    <property type="entry name" value="GlcNAc_Chitin_IntDeg"/>
</dbReference>
<evidence type="ECO:0000256" key="1">
    <source>
        <dbReference type="ARBA" id="ARBA00022729"/>
    </source>
</evidence>
<comment type="caution">
    <text evidence="4">The sequence shown here is derived from an EMBL/GenBank/DDBJ whole genome shotgun (WGS) entry which is preliminary data.</text>
</comment>